<accession>A0A9P7K5H9</accession>
<proteinExistence type="predicted"/>
<name>A0A9P7K5H9_9AGAR</name>
<reference evidence="2" key="1">
    <citation type="submission" date="2021-02" db="EMBL/GenBank/DDBJ databases">
        <authorList>
            <person name="Nieuwenhuis M."/>
            <person name="Van De Peppel L.J.J."/>
        </authorList>
    </citation>
    <scope>NUCLEOTIDE SEQUENCE</scope>
    <source>
        <strain evidence="2">D49</strain>
    </source>
</reference>
<comment type="caution">
    <text evidence="2">The sequence shown here is derived from an EMBL/GenBank/DDBJ whole genome shotgun (WGS) entry which is preliminary data.</text>
</comment>
<protein>
    <submittedName>
        <fullName evidence="2">Uncharacterized protein</fullName>
    </submittedName>
</protein>
<gene>
    <name evidence="2" type="ORF">H0H81_007654</name>
</gene>
<evidence type="ECO:0000313" key="2">
    <source>
        <dbReference type="EMBL" id="KAG5639041.1"/>
    </source>
</evidence>
<keyword evidence="1" id="KW-0812">Transmembrane</keyword>
<dbReference type="EMBL" id="JABCKI010005734">
    <property type="protein sequence ID" value="KAG5639041.1"/>
    <property type="molecule type" value="Genomic_DNA"/>
</dbReference>
<reference evidence="2" key="2">
    <citation type="submission" date="2021-10" db="EMBL/GenBank/DDBJ databases">
        <title>Phylogenomics reveals ancestral predisposition of the termite-cultivated fungus Termitomyces towards a domesticated lifestyle.</title>
        <authorList>
            <person name="Auxier B."/>
            <person name="Grum-Grzhimaylo A."/>
            <person name="Cardenas M.E."/>
            <person name="Lodge J.D."/>
            <person name="Laessoe T."/>
            <person name="Pedersen O."/>
            <person name="Smith M.E."/>
            <person name="Kuyper T.W."/>
            <person name="Franco-Molano E.A."/>
            <person name="Baroni T.J."/>
            <person name="Aanen D.K."/>
        </authorList>
    </citation>
    <scope>NUCLEOTIDE SEQUENCE</scope>
    <source>
        <strain evidence="2">D49</strain>
    </source>
</reference>
<dbReference type="AlphaFoldDB" id="A0A9P7K5H9"/>
<dbReference type="OrthoDB" id="2962993at2759"/>
<feature type="transmembrane region" description="Helical" evidence="1">
    <location>
        <begin position="62"/>
        <end position="87"/>
    </location>
</feature>
<keyword evidence="3" id="KW-1185">Reference proteome</keyword>
<keyword evidence="1" id="KW-1133">Transmembrane helix</keyword>
<evidence type="ECO:0000256" key="1">
    <source>
        <dbReference type="SAM" id="Phobius"/>
    </source>
</evidence>
<evidence type="ECO:0000313" key="3">
    <source>
        <dbReference type="Proteomes" id="UP000717328"/>
    </source>
</evidence>
<dbReference type="Proteomes" id="UP000717328">
    <property type="component" value="Unassembled WGS sequence"/>
</dbReference>
<organism evidence="2 3">
    <name type="scientific">Sphagnurus paluster</name>
    <dbReference type="NCBI Taxonomy" id="117069"/>
    <lineage>
        <taxon>Eukaryota</taxon>
        <taxon>Fungi</taxon>
        <taxon>Dikarya</taxon>
        <taxon>Basidiomycota</taxon>
        <taxon>Agaricomycotina</taxon>
        <taxon>Agaricomycetes</taxon>
        <taxon>Agaricomycetidae</taxon>
        <taxon>Agaricales</taxon>
        <taxon>Tricholomatineae</taxon>
        <taxon>Lyophyllaceae</taxon>
        <taxon>Sphagnurus</taxon>
    </lineage>
</organism>
<sequence length="101" mass="11656">MDSRFLTEDERKTIIAMLKEDTQGLATHYDRKFVWQTLKDYKTYVQMGIYCGQCVLGSTSPLILIFISRIGLLLTVYAVSLFAPTLVKELGKYMKNPLLLW</sequence>
<keyword evidence="1" id="KW-0472">Membrane</keyword>